<gene>
    <name evidence="3" type="ORF">GCM10009547_19900</name>
</gene>
<dbReference type="Proteomes" id="UP001500957">
    <property type="component" value="Unassembled WGS sequence"/>
</dbReference>
<protein>
    <submittedName>
        <fullName evidence="3">Uncharacterized protein</fullName>
    </submittedName>
</protein>
<evidence type="ECO:0000313" key="4">
    <source>
        <dbReference type="Proteomes" id="UP001500957"/>
    </source>
</evidence>
<dbReference type="RefSeq" id="WP_344604178.1">
    <property type="nucleotide sequence ID" value="NZ_BAAAHE010000014.1"/>
</dbReference>
<accession>A0ABP3RZV6</accession>
<feature type="transmembrane region" description="Helical" evidence="2">
    <location>
        <begin position="14"/>
        <end position="32"/>
    </location>
</feature>
<organism evidence="3 4">
    <name type="scientific">Sporichthya brevicatena</name>
    <dbReference type="NCBI Taxonomy" id="171442"/>
    <lineage>
        <taxon>Bacteria</taxon>
        <taxon>Bacillati</taxon>
        <taxon>Actinomycetota</taxon>
        <taxon>Actinomycetes</taxon>
        <taxon>Sporichthyales</taxon>
        <taxon>Sporichthyaceae</taxon>
        <taxon>Sporichthya</taxon>
    </lineage>
</organism>
<feature type="transmembrane region" description="Helical" evidence="2">
    <location>
        <begin position="44"/>
        <end position="66"/>
    </location>
</feature>
<name>A0ABP3RZV6_9ACTN</name>
<sequence length="120" mass="13006">MNTLTKVRLHWDRVSGWGLVAVGAIVLAFGWYKVSKTPYPAEQMPYIVSAGIVGALLVVFGAAMLISADLRDEWHKLDRVETLLTKALATSDEPSATADADQVVTRIDSPRPQSAAGRRA</sequence>
<evidence type="ECO:0000256" key="2">
    <source>
        <dbReference type="SAM" id="Phobius"/>
    </source>
</evidence>
<keyword evidence="2" id="KW-0812">Transmembrane</keyword>
<feature type="region of interest" description="Disordered" evidence="1">
    <location>
        <begin position="92"/>
        <end position="120"/>
    </location>
</feature>
<comment type="caution">
    <text evidence="3">The sequence shown here is derived from an EMBL/GenBank/DDBJ whole genome shotgun (WGS) entry which is preliminary data.</text>
</comment>
<keyword evidence="2" id="KW-0472">Membrane</keyword>
<proteinExistence type="predicted"/>
<evidence type="ECO:0000313" key="3">
    <source>
        <dbReference type="EMBL" id="GAA0617644.1"/>
    </source>
</evidence>
<keyword evidence="4" id="KW-1185">Reference proteome</keyword>
<reference evidence="4" key="1">
    <citation type="journal article" date="2019" name="Int. J. Syst. Evol. Microbiol.">
        <title>The Global Catalogue of Microorganisms (GCM) 10K type strain sequencing project: providing services to taxonomists for standard genome sequencing and annotation.</title>
        <authorList>
            <consortium name="The Broad Institute Genomics Platform"/>
            <consortium name="The Broad Institute Genome Sequencing Center for Infectious Disease"/>
            <person name="Wu L."/>
            <person name="Ma J."/>
        </authorList>
    </citation>
    <scope>NUCLEOTIDE SEQUENCE [LARGE SCALE GENOMIC DNA]</scope>
    <source>
        <strain evidence="4">JCM 10671</strain>
    </source>
</reference>
<keyword evidence="2" id="KW-1133">Transmembrane helix</keyword>
<evidence type="ECO:0000256" key="1">
    <source>
        <dbReference type="SAM" id="MobiDB-lite"/>
    </source>
</evidence>
<dbReference type="EMBL" id="BAAAHE010000014">
    <property type="protein sequence ID" value="GAA0617644.1"/>
    <property type="molecule type" value="Genomic_DNA"/>
</dbReference>